<comment type="subcellular location">
    <subcellularLocation>
        <location evidence="1">Cell outer membrane</location>
    </subcellularLocation>
</comment>
<feature type="domain" description="RagB/SusD" evidence="7">
    <location>
        <begin position="360"/>
        <end position="445"/>
    </location>
</feature>
<protein>
    <submittedName>
        <fullName evidence="9">Uncharacterized protein</fullName>
    </submittedName>
</protein>
<dbReference type="RefSeq" id="WP_098195461.1">
    <property type="nucleotide sequence ID" value="NZ_CP023777.1"/>
</dbReference>
<dbReference type="GO" id="GO:0009279">
    <property type="term" value="C:cell outer membrane"/>
    <property type="evidence" value="ECO:0007669"/>
    <property type="project" value="UniProtKB-SubCell"/>
</dbReference>
<dbReference type="InterPro" id="IPR012944">
    <property type="entry name" value="SusD_RagB_dom"/>
</dbReference>
<feature type="domain" description="SusD-like N-terminal" evidence="8">
    <location>
        <begin position="25"/>
        <end position="212"/>
    </location>
</feature>
<dbReference type="Proteomes" id="UP000220133">
    <property type="component" value="Chromosome"/>
</dbReference>
<proteinExistence type="inferred from homology"/>
<sequence length="480" mass="54866">MNYLKSTYTAISMMIILLAFPSCDKYLDVQPEDLFLEKSVYNNQSSIRNVLNGIYLDMASKESYGESNTCTVLDVLAQYYDCSVSGHPMNTLQRYEYEESGSMSELSAMWNKNYNSILNINLFIQNVSPGKDILPGEEKNWMLGEAYGLRAFLGFDLLRLFGPMYQPDSLSAAIPYPLTPESKINPVLPAKEVMELIIHDLEQAAMLLENDPTRSEGVISNSSITDQYFSNRNRRMNYFAVQALMARVFLYRGDVTAARNKALEVVESASKFFPWSPASESNPGNSNPDRVFSSEILFGLENIKLKETQSNWFSASLNNANILTPYPANLESIFDKFDNDYRYRVWFTVDRTTTRTNKTFFKYADIKDNNLPFRNLLPLIRMSEMYLILSECEPDITLAAQYLNTLRKNRGLPDADFTGKKMDLIIKAYQQEFWGEGQLFYLYKRLHQSKIPNGSGGTGNINMSSDQYVVPIPQSETLFR</sequence>
<gene>
    <name evidence="9" type="ORF">COR50_19025</name>
</gene>
<keyword evidence="4" id="KW-0472">Membrane</keyword>
<dbReference type="SUPFAM" id="SSF48452">
    <property type="entry name" value="TPR-like"/>
    <property type="match status" value="1"/>
</dbReference>
<dbReference type="OrthoDB" id="1097962at2"/>
<dbReference type="InterPro" id="IPR011990">
    <property type="entry name" value="TPR-like_helical_dom_sf"/>
</dbReference>
<dbReference type="InterPro" id="IPR033985">
    <property type="entry name" value="SusD-like_N"/>
</dbReference>
<evidence type="ECO:0000313" key="9">
    <source>
        <dbReference type="EMBL" id="ATL49093.1"/>
    </source>
</evidence>
<evidence type="ECO:0000313" key="10">
    <source>
        <dbReference type="Proteomes" id="UP000220133"/>
    </source>
</evidence>
<evidence type="ECO:0000256" key="1">
    <source>
        <dbReference type="ARBA" id="ARBA00004442"/>
    </source>
</evidence>
<evidence type="ECO:0000259" key="8">
    <source>
        <dbReference type="Pfam" id="PF14322"/>
    </source>
</evidence>
<comment type="similarity">
    <text evidence="2">Belongs to the SusD family.</text>
</comment>
<dbReference type="Gene3D" id="1.25.40.390">
    <property type="match status" value="1"/>
</dbReference>
<evidence type="ECO:0000256" key="5">
    <source>
        <dbReference type="ARBA" id="ARBA00023237"/>
    </source>
</evidence>
<dbReference type="Pfam" id="PF07980">
    <property type="entry name" value="SusD_RagB"/>
    <property type="match status" value="1"/>
</dbReference>
<evidence type="ECO:0000256" key="3">
    <source>
        <dbReference type="ARBA" id="ARBA00022729"/>
    </source>
</evidence>
<evidence type="ECO:0000256" key="4">
    <source>
        <dbReference type="ARBA" id="ARBA00023136"/>
    </source>
</evidence>
<dbReference type="AlphaFoldDB" id="A0A291QZ20"/>
<evidence type="ECO:0000256" key="6">
    <source>
        <dbReference type="SAM" id="SignalP"/>
    </source>
</evidence>
<dbReference type="KEGG" id="cbae:COR50_19025"/>
<dbReference type="Pfam" id="PF14322">
    <property type="entry name" value="SusD-like_3"/>
    <property type="match status" value="1"/>
</dbReference>
<keyword evidence="3 6" id="KW-0732">Signal</keyword>
<name>A0A291QZ20_9BACT</name>
<accession>A0A291QZ20</accession>
<evidence type="ECO:0000259" key="7">
    <source>
        <dbReference type="Pfam" id="PF07980"/>
    </source>
</evidence>
<evidence type="ECO:0000256" key="2">
    <source>
        <dbReference type="ARBA" id="ARBA00006275"/>
    </source>
</evidence>
<keyword evidence="10" id="KW-1185">Reference proteome</keyword>
<feature type="chain" id="PRO_5012223071" evidence="6">
    <location>
        <begin position="25"/>
        <end position="480"/>
    </location>
</feature>
<organism evidence="9 10">
    <name type="scientific">Chitinophaga caeni</name>
    <dbReference type="NCBI Taxonomy" id="2029983"/>
    <lineage>
        <taxon>Bacteria</taxon>
        <taxon>Pseudomonadati</taxon>
        <taxon>Bacteroidota</taxon>
        <taxon>Chitinophagia</taxon>
        <taxon>Chitinophagales</taxon>
        <taxon>Chitinophagaceae</taxon>
        <taxon>Chitinophaga</taxon>
    </lineage>
</organism>
<reference evidence="9 10" key="1">
    <citation type="submission" date="2017-10" db="EMBL/GenBank/DDBJ databases">
        <title>Paenichitinophaga pekingensis gen. nov., sp. nov., isolated from activated sludge.</title>
        <authorList>
            <person name="Jin D."/>
            <person name="Kong X."/>
            <person name="Deng Y."/>
            <person name="Bai Z."/>
        </authorList>
    </citation>
    <scope>NUCLEOTIDE SEQUENCE [LARGE SCALE GENOMIC DNA]</scope>
    <source>
        <strain evidence="9 10">13</strain>
    </source>
</reference>
<keyword evidence="5" id="KW-0998">Cell outer membrane</keyword>
<feature type="signal peptide" evidence="6">
    <location>
        <begin position="1"/>
        <end position="24"/>
    </location>
</feature>
<dbReference type="EMBL" id="CP023777">
    <property type="protein sequence ID" value="ATL49093.1"/>
    <property type="molecule type" value="Genomic_DNA"/>
</dbReference>